<feature type="transmembrane region" description="Helical" evidence="9">
    <location>
        <begin position="347"/>
        <end position="368"/>
    </location>
</feature>
<accession>A0ABW5V6K5</accession>
<comment type="similarity">
    <text evidence="2 9">Belongs to the branched chain amino acid transporter family.</text>
</comment>
<feature type="transmembrane region" description="Helical" evidence="9">
    <location>
        <begin position="78"/>
        <end position="99"/>
    </location>
</feature>
<dbReference type="Proteomes" id="UP001597502">
    <property type="component" value="Unassembled WGS sequence"/>
</dbReference>
<feature type="transmembrane region" description="Helical" evidence="9">
    <location>
        <begin position="123"/>
        <end position="141"/>
    </location>
</feature>
<feature type="transmembrane region" description="Helical" evidence="9">
    <location>
        <begin position="320"/>
        <end position="341"/>
    </location>
</feature>
<evidence type="ECO:0000256" key="4">
    <source>
        <dbReference type="ARBA" id="ARBA00022475"/>
    </source>
</evidence>
<feature type="transmembrane region" description="Helical" evidence="9">
    <location>
        <begin position="380"/>
        <end position="403"/>
    </location>
</feature>
<proteinExistence type="inferred from homology"/>
<evidence type="ECO:0000256" key="6">
    <source>
        <dbReference type="ARBA" id="ARBA00022970"/>
    </source>
</evidence>
<comment type="caution">
    <text evidence="10">The sequence shown here is derived from an EMBL/GenBank/DDBJ whole genome shotgun (WGS) entry which is preliminary data.</text>
</comment>
<keyword evidence="8 9" id="KW-0472">Membrane</keyword>
<evidence type="ECO:0000256" key="1">
    <source>
        <dbReference type="ARBA" id="ARBA00004651"/>
    </source>
</evidence>
<sequence>MKGKLPFSSYASIGFMLFALFFGAGNLIFPAQLGQNAGTNLWPSMIGFLMTGVGLPLLGIIAMSFSGSRNLQELSSRIHPIYGVIFTSLLYLTIGPFFASPRTGTVAYEVGISPFINESSQQMGLFIFTLLFFGVVLLFSLKPAKLVDNVGKFLAPGLVILLAVLLVTVIINPMGAMEAPQEAYKSGGFITGFLEGYNTMDALASLVFGIIVINAIRAMGVTSNTDILKTTVKAGSIAILLLGAIYIGIAYLGATSTQVFGVFETGGPVLSNAASHYFGTFGSVLLAVAITLACLTTAIGLTTANAEYFHTLFPQISYKVLVIFFATLTFVIANFGLANIITYSVPVLMFLYPLAIVLMLLTFLSPLFHHARMVYRSTIAVTFLISIFDGLKSLCDSLGIAYFSWMQPIVAFYEQSLPLYSQGLGWLLPAIVVITVTGSFHRFQKTAAVHVS</sequence>
<gene>
    <name evidence="10" type="primary">brnQ</name>
    <name evidence="10" type="ORF">ACFSUO_11750</name>
</gene>
<evidence type="ECO:0000313" key="10">
    <source>
        <dbReference type="EMBL" id="MFD2761626.1"/>
    </source>
</evidence>
<evidence type="ECO:0000256" key="5">
    <source>
        <dbReference type="ARBA" id="ARBA00022692"/>
    </source>
</evidence>
<feature type="transmembrane region" description="Helical" evidence="9">
    <location>
        <begin position="41"/>
        <end position="66"/>
    </location>
</feature>
<dbReference type="EMBL" id="JBHUNA010000024">
    <property type="protein sequence ID" value="MFD2761626.1"/>
    <property type="molecule type" value="Genomic_DNA"/>
</dbReference>
<feature type="transmembrane region" description="Helical" evidence="9">
    <location>
        <begin position="423"/>
        <end position="443"/>
    </location>
</feature>
<dbReference type="NCBIfam" id="TIGR00796">
    <property type="entry name" value="livcs"/>
    <property type="match status" value="1"/>
</dbReference>
<reference evidence="11" key="1">
    <citation type="journal article" date="2019" name="Int. J. Syst. Evol. Microbiol.">
        <title>The Global Catalogue of Microorganisms (GCM) 10K type strain sequencing project: providing services to taxonomists for standard genome sequencing and annotation.</title>
        <authorList>
            <consortium name="The Broad Institute Genomics Platform"/>
            <consortium name="The Broad Institute Genome Sequencing Center for Infectious Disease"/>
            <person name="Wu L."/>
            <person name="Ma J."/>
        </authorList>
    </citation>
    <scope>NUCLEOTIDE SEQUENCE [LARGE SCALE GENOMIC DNA]</scope>
    <source>
        <strain evidence="11">TISTR 1535</strain>
    </source>
</reference>
<keyword evidence="6 9" id="KW-0029">Amino-acid transport</keyword>
<evidence type="ECO:0000256" key="9">
    <source>
        <dbReference type="RuleBase" id="RU362122"/>
    </source>
</evidence>
<evidence type="ECO:0000256" key="3">
    <source>
        <dbReference type="ARBA" id="ARBA00022448"/>
    </source>
</evidence>
<feature type="transmembrane region" description="Helical" evidence="9">
    <location>
        <begin position="153"/>
        <end position="171"/>
    </location>
</feature>
<comment type="subcellular location">
    <subcellularLocation>
        <location evidence="1 9">Cell membrane</location>
        <topology evidence="1 9">Multi-pass membrane protein</topology>
    </subcellularLocation>
</comment>
<dbReference type="PANTHER" id="PTHR30588:SF0">
    <property type="entry name" value="BRANCHED-CHAIN AMINO ACID PERMEASE BRNQ"/>
    <property type="match status" value="1"/>
</dbReference>
<dbReference type="RefSeq" id="WP_382394310.1">
    <property type="nucleotide sequence ID" value="NZ_JBHUNA010000024.1"/>
</dbReference>
<organism evidence="10 11">
    <name type="scientific">Lentibacillus juripiscarius</name>
    <dbReference type="NCBI Taxonomy" id="257446"/>
    <lineage>
        <taxon>Bacteria</taxon>
        <taxon>Bacillati</taxon>
        <taxon>Bacillota</taxon>
        <taxon>Bacilli</taxon>
        <taxon>Bacillales</taxon>
        <taxon>Bacillaceae</taxon>
        <taxon>Lentibacillus</taxon>
    </lineage>
</organism>
<feature type="transmembrane region" description="Helical" evidence="9">
    <location>
        <begin position="274"/>
        <end position="299"/>
    </location>
</feature>
<keyword evidence="3 9" id="KW-0813">Transport</keyword>
<dbReference type="InterPro" id="IPR004685">
    <property type="entry name" value="Brnchd-chn_aa_trnsp_Livcs"/>
</dbReference>
<evidence type="ECO:0000256" key="7">
    <source>
        <dbReference type="ARBA" id="ARBA00022989"/>
    </source>
</evidence>
<feature type="transmembrane region" description="Helical" evidence="9">
    <location>
        <begin position="234"/>
        <end position="254"/>
    </location>
</feature>
<keyword evidence="4" id="KW-1003">Cell membrane</keyword>
<feature type="transmembrane region" description="Helical" evidence="9">
    <location>
        <begin position="202"/>
        <end position="222"/>
    </location>
</feature>
<comment type="function">
    <text evidence="9">Component of the transport system for branched-chain amino acids.</text>
</comment>
<dbReference type="PANTHER" id="PTHR30588">
    <property type="entry name" value="BRANCHED-CHAIN AMINO ACID TRANSPORT SYSTEM 2 CARRIER PROTEIN"/>
    <property type="match status" value="1"/>
</dbReference>
<keyword evidence="5 9" id="KW-0812">Transmembrane</keyword>
<protein>
    <recommendedName>
        <fullName evidence="9">Branched-chain amino acid transport system carrier protein</fullName>
    </recommendedName>
</protein>
<keyword evidence="7 9" id="KW-1133">Transmembrane helix</keyword>
<name>A0ABW5V6K5_9BACI</name>
<keyword evidence="11" id="KW-1185">Reference proteome</keyword>
<feature type="transmembrane region" description="Helical" evidence="9">
    <location>
        <begin position="7"/>
        <end position="29"/>
    </location>
</feature>
<evidence type="ECO:0000256" key="8">
    <source>
        <dbReference type="ARBA" id="ARBA00023136"/>
    </source>
</evidence>
<evidence type="ECO:0000256" key="2">
    <source>
        <dbReference type="ARBA" id="ARBA00008540"/>
    </source>
</evidence>
<dbReference type="Pfam" id="PF05525">
    <property type="entry name" value="Branch_AA_trans"/>
    <property type="match status" value="1"/>
</dbReference>
<evidence type="ECO:0000313" key="11">
    <source>
        <dbReference type="Proteomes" id="UP001597502"/>
    </source>
</evidence>